<evidence type="ECO:0000256" key="5">
    <source>
        <dbReference type="ARBA" id="ARBA00022490"/>
    </source>
</evidence>
<protein>
    <recommendedName>
        <fullName evidence="15">Tubulin alpha chain</fullName>
    </recommendedName>
</protein>
<dbReference type="GO" id="GO:0007017">
    <property type="term" value="P:microtubule-based process"/>
    <property type="evidence" value="ECO:0007669"/>
    <property type="project" value="InterPro"/>
</dbReference>
<evidence type="ECO:0000256" key="16">
    <source>
        <dbReference type="SAM" id="Coils"/>
    </source>
</evidence>
<dbReference type="GO" id="GO:0005525">
    <property type="term" value="F:GTP binding"/>
    <property type="evidence" value="ECO:0007669"/>
    <property type="project" value="UniProtKB-UniRule"/>
</dbReference>
<evidence type="ECO:0000256" key="15">
    <source>
        <dbReference type="RuleBase" id="RU000352"/>
    </source>
</evidence>
<evidence type="ECO:0000259" key="17">
    <source>
        <dbReference type="SMART" id="SM00864"/>
    </source>
</evidence>
<keyword evidence="11 15" id="KW-0342">GTP-binding</keyword>
<dbReference type="PROSITE" id="PS00227">
    <property type="entry name" value="TUBULIN"/>
    <property type="match status" value="1"/>
</dbReference>
<dbReference type="CDD" id="cd02186">
    <property type="entry name" value="alpha_tubulin"/>
    <property type="match status" value="1"/>
</dbReference>
<dbReference type="Pfam" id="PF03953">
    <property type="entry name" value="Tubulin_C"/>
    <property type="match status" value="1"/>
</dbReference>
<dbReference type="Gene3D" id="1.10.287.600">
    <property type="entry name" value="Helix hairpin bin"/>
    <property type="match status" value="1"/>
</dbReference>
<evidence type="ECO:0000259" key="18">
    <source>
        <dbReference type="SMART" id="SM00865"/>
    </source>
</evidence>
<comment type="subunit">
    <text evidence="4 15">Dimer of alpha and beta chains. A typical microtubule is a hollow water-filled tube with an outer diameter of 25 nm and an inner diameter of 15 nM. Alpha-beta heterodimers associate head-to-tail to form protofilaments running lengthwise along the microtubule wall with the beta-tubulin subunit facing the microtubule plus end conferring a structural polarity. Microtubules usually have 13 protofilaments but different protofilament numbers can be found in some organisms and specialized cells.</text>
</comment>
<dbReference type="FunFam" id="3.40.50.1440:FF:000011">
    <property type="entry name" value="Tubulin alpha chain"/>
    <property type="match status" value="1"/>
</dbReference>
<name>A0A232LPA7_9EURO</name>
<accession>A0A232LPA7</accession>
<evidence type="ECO:0000256" key="14">
    <source>
        <dbReference type="ARBA" id="ARBA00049117"/>
    </source>
</evidence>
<evidence type="ECO:0000256" key="13">
    <source>
        <dbReference type="ARBA" id="ARBA00034296"/>
    </source>
</evidence>
<sequence length="472" mass="52189">MRGEVCHLHIGQAGTQLGNSAWELYLLEHGLKSDGRVDPDATDVGEAGSFETFFTETASGKYVPRSIFVDLDPSPIDEIRTGSYRQLFHPEMLISGKEDAANNCTNHASTLMLGSLESGLMPSLDARGHYTIGKELVDSVIDRIRRVADNCSSLQGFLIFHSFGGGTGSGFGALLLERLSTDYGKKSKLEFAVYPAPRVATSVVEPYNAVLSTHSTIENSDCTFLVDNEAVYDICRRNLDIPRPSYEHLNRLIAQVVSSITSSLRFDGALNVDLNEFQTNLVPYPRIHYPLISYAPVVSSNRSSHESFKVHDLTFQCFEPNNQMVVCDPRNGKYMAVALLYRGDVVPRDCTAAVASLKAKASFNLVEWCPTGFKLGINYQKPVRVPGGELAPVDRSVSMLSNTTAIAEAWNRLDHKFDLMYSKRAFVHWYVGEGMEEGEFSEAREDLAALEKDYEEVASDSIEAEGEEGAEY</sequence>
<dbReference type="InterPro" id="IPR017975">
    <property type="entry name" value="Tubulin_CS"/>
</dbReference>
<evidence type="ECO:0000256" key="9">
    <source>
        <dbReference type="ARBA" id="ARBA00022801"/>
    </source>
</evidence>
<dbReference type="AlphaFoldDB" id="A0A232LPA7"/>
<feature type="domain" description="Tubulin/FtsZ 2-layer sandwich" evidence="18">
    <location>
        <begin position="270"/>
        <end position="415"/>
    </location>
</feature>
<keyword evidence="7" id="KW-0479">Metal-binding</keyword>
<evidence type="ECO:0000256" key="3">
    <source>
        <dbReference type="ARBA" id="ARBA00009636"/>
    </source>
</evidence>
<comment type="subcellular location">
    <subcellularLocation>
        <location evidence="2">Cytoplasm</location>
        <location evidence="2">Cytoskeleton</location>
    </subcellularLocation>
</comment>
<evidence type="ECO:0000313" key="19">
    <source>
        <dbReference type="EMBL" id="OXV05993.1"/>
    </source>
</evidence>
<dbReference type="SUPFAM" id="SSF52490">
    <property type="entry name" value="Tubulin nucleotide-binding domain-like"/>
    <property type="match status" value="1"/>
</dbReference>
<dbReference type="SUPFAM" id="SSF55307">
    <property type="entry name" value="Tubulin C-terminal domain-like"/>
    <property type="match status" value="1"/>
</dbReference>
<keyword evidence="10" id="KW-0460">Magnesium</keyword>
<keyword evidence="8 15" id="KW-0547">Nucleotide-binding</keyword>
<dbReference type="InterPro" id="IPR037103">
    <property type="entry name" value="Tubulin/FtsZ-like_C"/>
</dbReference>
<dbReference type="GO" id="GO:0016787">
    <property type="term" value="F:hydrolase activity"/>
    <property type="evidence" value="ECO:0007669"/>
    <property type="project" value="UniProtKB-KW"/>
</dbReference>
<evidence type="ECO:0000256" key="1">
    <source>
        <dbReference type="ARBA" id="ARBA00001946"/>
    </source>
</evidence>
<evidence type="ECO:0000256" key="7">
    <source>
        <dbReference type="ARBA" id="ARBA00022723"/>
    </source>
</evidence>
<dbReference type="InterPro" id="IPR000217">
    <property type="entry name" value="Tubulin"/>
</dbReference>
<dbReference type="FunFam" id="1.10.287.600:FF:000005">
    <property type="entry name" value="Tubulin alpha chain"/>
    <property type="match status" value="1"/>
</dbReference>
<dbReference type="GO" id="GO:0005874">
    <property type="term" value="C:microtubule"/>
    <property type="evidence" value="ECO:0007669"/>
    <property type="project" value="UniProtKB-KW"/>
</dbReference>
<dbReference type="Gene3D" id="3.40.50.1440">
    <property type="entry name" value="Tubulin/FtsZ, GTPase domain"/>
    <property type="match status" value="1"/>
</dbReference>
<comment type="similarity">
    <text evidence="3 15">Belongs to the tubulin family.</text>
</comment>
<keyword evidence="9" id="KW-0378">Hydrolase</keyword>
<feature type="domain" description="Tubulin/FtsZ GTPase" evidence="17">
    <location>
        <begin position="50"/>
        <end position="268"/>
    </location>
</feature>
<keyword evidence="12" id="KW-0206">Cytoskeleton</keyword>
<reference evidence="19 20" key="1">
    <citation type="journal article" date="2015" name="Environ. Microbiol.">
        <title>Metagenome sequence of Elaphomyces granulatus from sporocarp tissue reveals Ascomycota ectomycorrhizal fingerprints of genome expansion and a Proteobacteria-rich microbiome.</title>
        <authorList>
            <person name="Quandt C.A."/>
            <person name="Kohler A."/>
            <person name="Hesse C.N."/>
            <person name="Sharpton T.J."/>
            <person name="Martin F."/>
            <person name="Spatafora J.W."/>
        </authorList>
    </citation>
    <scope>NUCLEOTIDE SEQUENCE [LARGE SCALE GENOMIC DNA]</scope>
    <source>
        <strain evidence="19 20">OSC145934</strain>
    </source>
</reference>
<evidence type="ECO:0000256" key="2">
    <source>
        <dbReference type="ARBA" id="ARBA00004245"/>
    </source>
</evidence>
<proteinExistence type="inferred from homology"/>
<evidence type="ECO:0000313" key="20">
    <source>
        <dbReference type="Proteomes" id="UP000243515"/>
    </source>
</evidence>
<keyword evidence="6 15" id="KW-0493">Microtubule</keyword>
<dbReference type="GO" id="GO:0046872">
    <property type="term" value="F:metal ion binding"/>
    <property type="evidence" value="ECO:0007669"/>
    <property type="project" value="UniProtKB-KW"/>
</dbReference>
<dbReference type="EMBL" id="NPHW01006235">
    <property type="protein sequence ID" value="OXV05993.1"/>
    <property type="molecule type" value="Genomic_DNA"/>
</dbReference>
<gene>
    <name evidence="19" type="ORF">Egran_06236</name>
</gene>
<comment type="caution">
    <text evidence="19">The sequence shown here is derived from an EMBL/GenBank/DDBJ whole genome shotgun (WGS) entry which is preliminary data.</text>
</comment>
<keyword evidence="20" id="KW-1185">Reference proteome</keyword>
<comment type="cofactor">
    <cofactor evidence="1">
        <name>Mg(2+)</name>
        <dbReference type="ChEBI" id="CHEBI:18420"/>
    </cofactor>
</comment>
<dbReference type="Gene3D" id="3.30.1330.20">
    <property type="entry name" value="Tubulin/FtsZ, C-terminal domain"/>
    <property type="match status" value="1"/>
</dbReference>
<dbReference type="InterPro" id="IPR036525">
    <property type="entry name" value="Tubulin/FtsZ_GTPase_sf"/>
</dbReference>
<evidence type="ECO:0000256" key="6">
    <source>
        <dbReference type="ARBA" id="ARBA00022701"/>
    </source>
</evidence>
<dbReference type="GO" id="GO:0005200">
    <property type="term" value="F:structural constituent of cytoskeleton"/>
    <property type="evidence" value="ECO:0007669"/>
    <property type="project" value="InterPro"/>
</dbReference>
<dbReference type="OrthoDB" id="1662883at2759"/>
<dbReference type="InterPro" id="IPR003008">
    <property type="entry name" value="Tubulin_FtsZ_GTPase"/>
</dbReference>
<dbReference type="InterPro" id="IPR023123">
    <property type="entry name" value="Tubulin_C"/>
</dbReference>
<evidence type="ECO:0000256" key="4">
    <source>
        <dbReference type="ARBA" id="ARBA00011747"/>
    </source>
</evidence>
<dbReference type="InterPro" id="IPR002452">
    <property type="entry name" value="Alpha_tubulin"/>
</dbReference>
<dbReference type="PRINTS" id="PR01161">
    <property type="entry name" value="TUBULIN"/>
</dbReference>
<dbReference type="SMART" id="SM00865">
    <property type="entry name" value="Tubulin_C"/>
    <property type="match status" value="1"/>
</dbReference>
<evidence type="ECO:0000256" key="10">
    <source>
        <dbReference type="ARBA" id="ARBA00022842"/>
    </source>
</evidence>
<evidence type="ECO:0000256" key="11">
    <source>
        <dbReference type="ARBA" id="ARBA00023134"/>
    </source>
</evidence>
<dbReference type="Pfam" id="PF00091">
    <property type="entry name" value="Tubulin"/>
    <property type="match status" value="1"/>
</dbReference>
<comment type="catalytic activity">
    <reaction evidence="14">
        <text>GTP + H2O = GDP + phosphate + H(+)</text>
        <dbReference type="Rhea" id="RHEA:19669"/>
        <dbReference type="ChEBI" id="CHEBI:15377"/>
        <dbReference type="ChEBI" id="CHEBI:15378"/>
        <dbReference type="ChEBI" id="CHEBI:37565"/>
        <dbReference type="ChEBI" id="CHEBI:43474"/>
        <dbReference type="ChEBI" id="CHEBI:58189"/>
    </reaction>
    <physiologicalReaction direction="left-to-right" evidence="14">
        <dbReference type="Rhea" id="RHEA:19670"/>
    </physiologicalReaction>
</comment>
<dbReference type="SMART" id="SM00864">
    <property type="entry name" value="Tubulin"/>
    <property type="match status" value="1"/>
</dbReference>
<comment type="function">
    <text evidence="13 15">Tubulin is the major constituent of microtubules, a cylinder consisting of laterally associated linear protofilaments composed of alpha- and beta-tubulin heterodimers. Microtubules grow by the addition of GTP-tubulin dimers to the microtubule end, where a stabilizing cap forms. Below the cap, tubulin dimers are in GDP-bound state, owing to GTPase activity of alpha-tubulin.</text>
</comment>
<dbReference type="PANTHER" id="PTHR11588">
    <property type="entry name" value="TUBULIN"/>
    <property type="match status" value="1"/>
</dbReference>
<feature type="coiled-coil region" evidence="16">
    <location>
        <begin position="440"/>
        <end position="467"/>
    </location>
</feature>
<dbReference type="InterPro" id="IPR018316">
    <property type="entry name" value="Tubulin/FtsZ_2-layer-sand-dom"/>
</dbReference>
<dbReference type="PRINTS" id="PR01162">
    <property type="entry name" value="ALPHATUBULIN"/>
</dbReference>
<organism evidence="19 20">
    <name type="scientific">Elaphomyces granulatus</name>
    <dbReference type="NCBI Taxonomy" id="519963"/>
    <lineage>
        <taxon>Eukaryota</taxon>
        <taxon>Fungi</taxon>
        <taxon>Dikarya</taxon>
        <taxon>Ascomycota</taxon>
        <taxon>Pezizomycotina</taxon>
        <taxon>Eurotiomycetes</taxon>
        <taxon>Eurotiomycetidae</taxon>
        <taxon>Eurotiales</taxon>
        <taxon>Elaphomycetaceae</taxon>
        <taxon>Elaphomyces</taxon>
    </lineage>
</organism>
<dbReference type="FunFam" id="3.30.1330.20:FF:000006">
    <property type="entry name" value="Tubulin alpha chain"/>
    <property type="match status" value="1"/>
</dbReference>
<evidence type="ECO:0000256" key="8">
    <source>
        <dbReference type="ARBA" id="ARBA00022741"/>
    </source>
</evidence>
<keyword evidence="5" id="KW-0963">Cytoplasm</keyword>
<dbReference type="Proteomes" id="UP000243515">
    <property type="component" value="Unassembled WGS sequence"/>
</dbReference>
<dbReference type="InterPro" id="IPR008280">
    <property type="entry name" value="Tub_FtsZ_C"/>
</dbReference>
<keyword evidence="16" id="KW-0175">Coiled coil</keyword>
<evidence type="ECO:0000256" key="12">
    <source>
        <dbReference type="ARBA" id="ARBA00023212"/>
    </source>
</evidence>